<gene>
    <name evidence="1" type="ORF">OPKNFCMD_4525</name>
</gene>
<name>A0ABQ4R2W5_9HYPH</name>
<reference evidence="1" key="2">
    <citation type="submission" date="2021-08" db="EMBL/GenBank/DDBJ databases">
        <authorList>
            <person name="Tani A."/>
            <person name="Ola A."/>
            <person name="Ogura Y."/>
            <person name="Katsura K."/>
            <person name="Hayashi T."/>
        </authorList>
    </citation>
    <scope>NUCLEOTIDE SEQUENCE</scope>
    <source>
        <strain evidence="1">KCTC 52305</strain>
    </source>
</reference>
<sequence>MSKSVVYLTARQVRERYGNCSDMAIWRWLRNEDLSFPKPLTINGRRLWKEGDLEAFEKQQAIKQEAA</sequence>
<evidence type="ECO:0000313" key="2">
    <source>
        <dbReference type="Proteomes" id="UP001055167"/>
    </source>
</evidence>
<proteinExistence type="predicted"/>
<dbReference type="Proteomes" id="UP001055167">
    <property type="component" value="Unassembled WGS sequence"/>
</dbReference>
<organism evidence="1 2">
    <name type="scientific">Methylobacterium crusticola</name>
    <dbReference type="NCBI Taxonomy" id="1697972"/>
    <lineage>
        <taxon>Bacteria</taxon>
        <taxon>Pseudomonadati</taxon>
        <taxon>Pseudomonadota</taxon>
        <taxon>Alphaproteobacteria</taxon>
        <taxon>Hyphomicrobiales</taxon>
        <taxon>Methylobacteriaceae</taxon>
        <taxon>Methylobacterium</taxon>
    </lineage>
</organism>
<reference evidence="1" key="1">
    <citation type="journal article" date="2021" name="Front. Microbiol.">
        <title>Comprehensive Comparative Genomics and Phenotyping of Methylobacterium Species.</title>
        <authorList>
            <person name="Alessa O."/>
            <person name="Ogura Y."/>
            <person name="Fujitani Y."/>
            <person name="Takami H."/>
            <person name="Hayashi T."/>
            <person name="Sahin N."/>
            <person name="Tani A."/>
        </authorList>
    </citation>
    <scope>NUCLEOTIDE SEQUENCE</scope>
    <source>
        <strain evidence="1">KCTC 52305</strain>
    </source>
</reference>
<evidence type="ECO:0008006" key="3">
    <source>
        <dbReference type="Google" id="ProtNLM"/>
    </source>
</evidence>
<comment type="caution">
    <text evidence="1">The sequence shown here is derived from an EMBL/GenBank/DDBJ whole genome shotgun (WGS) entry which is preliminary data.</text>
</comment>
<dbReference type="RefSeq" id="WP_128565561.1">
    <property type="nucleotide sequence ID" value="NZ_BPQH01000015.1"/>
</dbReference>
<dbReference type="EMBL" id="BPQH01000015">
    <property type="protein sequence ID" value="GJD51767.1"/>
    <property type="molecule type" value="Genomic_DNA"/>
</dbReference>
<keyword evidence="2" id="KW-1185">Reference proteome</keyword>
<accession>A0ABQ4R2W5</accession>
<protein>
    <recommendedName>
        <fullName evidence="3">Transcriptional regulator</fullName>
    </recommendedName>
</protein>
<evidence type="ECO:0000313" key="1">
    <source>
        <dbReference type="EMBL" id="GJD51767.1"/>
    </source>
</evidence>